<dbReference type="Proteomes" id="UP000655225">
    <property type="component" value="Unassembled WGS sequence"/>
</dbReference>
<comment type="caution">
    <text evidence="2">The sequence shown here is derived from an EMBL/GenBank/DDBJ whole genome shotgun (WGS) entry which is preliminary data.</text>
</comment>
<sequence length="170" mass="19482">MVAPEQKAMRDKHGKRRRWRRQVLPSDDYASAAPLHRPLPSPIRRQRRSGLPTLMVSILMMSTKNEHHTIPLGVLLKHELENQRTEKLDITYAAIYSKENLVKKIMGAIPSALSILEWIAALSRALVSGFVKTDKDFHKVLCQQWVIPTKQVDDQSKFPAFAAFLSSRTW</sequence>
<organism evidence="2 3">
    <name type="scientific">Tetracentron sinense</name>
    <name type="common">Spur-leaf</name>
    <dbReference type="NCBI Taxonomy" id="13715"/>
    <lineage>
        <taxon>Eukaryota</taxon>
        <taxon>Viridiplantae</taxon>
        <taxon>Streptophyta</taxon>
        <taxon>Embryophyta</taxon>
        <taxon>Tracheophyta</taxon>
        <taxon>Spermatophyta</taxon>
        <taxon>Magnoliopsida</taxon>
        <taxon>Trochodendrales</taxon>
        <taxon>Trochodendraceae</taxon>
        <taxon>Tetracentron</taxon>
    </lineage>
</organism>
<feature type="compositionally biased region" description="Basic residues" evidence="1">
    <location>
        <begin position="10"/>
        <end position="21"/>
    </location>
</feature>
<dbReference type="AlphaFoldDB" id="A0A834Z362"/>
<dbReference type="OrthoDB" id="10264738at2759"/>
<evidence type="ECO:0000313" key="3">
    <source>
        <dbReference type="Proteomes" id="UP000655225"/>
    </source>
</evidence>
<evidence type="ECO:0000313" key="2">
    <source>
        <dbReference type="EMBL" id="KAF8400064.1"/>
    </source>
</evidence>
<protein>
    <submittedName>
        <fullName evidence="2">Uncharacterized protein</fullName>
    </submittedName>
</protein>
<name>A0A834Z362_TETSI</name>
<gene>
    <name evidence="2" type="ORF">HHK36_015939</name>
</gene>
<dbReference type="EMBL" id="JABCRI010000010">
    <property type="protein sequence ID" value="KAF8400064.1"/>
    <property type="molecule type" value="Genomic_DNA"/>
</dbReference>
<keyword evidence="3" id="KW-1185">Reference proteome</keyword>
<accession>A0A834Z362</accession>
<proteinExistence type="predicted"/>
<evidence type="ECO:0000256" key="1">
    <source>
        <dbReference type="SAM" id="MobiDB-lite"/>
    </source>
</evidence>
<feature type="region of interest" description="Disordered" evidence="1">
    <location>
        <begin position="1"/>
        <end position="24"/>
    </location>
</feature>
<reference evidence="2 3" key="1">
    <citation type="submission" date="2020-04" db="EMBL/GenBank/DDBJ databases">
        <title>Plant Genome Project.</title>
        <authorList>
            <person name="Zhang R.-G."/>
        </authorList>
    </citation>
    <scope>NUCLEOTIDE SEQUENCE [LARGE SCALE GENOMIC DNA]</scope>
    <source>
        <strain evidence="2">YNK0</strain>
        <tissue evidence="2">Leaf</tissue>
    </source>
</reference>